<dbReference type="EMBL" id="JALBCA010000100">
    <property type="protein sequence ID" value="KAI2383071.1"/>
    <property type="molecule type" value="Genomic_DNA"/>
</dbReference>
<proteinExistence type="predicted"/>
<accession>A0ACB8UQE6</accession>
<comment type="caution">
    <text evidence="1">The sequence shown here is derived from an EMBL/GenBank/DDBJ whole genome shotgun (WGS) entry which is preliminary data.</text>
</comment>
<sequence length="282" mass="31446">MSAAERKFPGLHIVEPQTTHTHTAILLHGRGSNGPEFAEDIFSSETSMGKNLESHFPSWKWVFPSSGERWSTIFQEDLSSWFDIYSLTEPDDRQDLQLQGLRESCFHVLDVLEQEINLLDGKSENIVFGGISQGMATALWTLLCSPVRVKSRLGGFVGFCGWMPFTQHIEEATQKYRSQHGFDDRGKCVNIPATLVEVMGCEQFEQNTDEVDALLSTPILLIHGIDDAMVDISLGRQACRLLEGIGMEAELKEFSGAENEGHWIKAPQGLDKIVAFLKTNTG</sequence>
<gene>
    <name evidence="1" type="ORF">LOY88_005506</name>
</gene>
<protein>
    <submittedName>
        <fullName evidence="1">Uncharacterized protein</fullName>
    </submittedName>
</protein>
<reference evidence="1" key="1">
    <citation type="journal article" date="2022" name="bioRxiv">
        <title>Population genetic analysis of Ophidiomyces ophidiicola, the causative agent of snake fungal disease, indicates recent introductions to the USA.</title>
        <authorList>
            <person name="Ladner J.T."/>
            <person name="Palmer J.M."/>
            <person name="Ettinger C.L."/>
            <person name="Stajich J.E."/>
            <person name="Farrell T.M."/>
            <person name="Glorioso B.M."/>
            <person name="Lawson B."/>
            <person name="Price S.J."/>
            <person name="Stengle A.G."/>
            <person name="Grear D.A."/>
            <person name="Lorch J.M."/>
        </authorList>
    </citation>
    <scope>NUCLEOTIDE SEQUENCE</scope>
    <source>
        <strain evidence="1">NWHC 24266-5</strain>
    </source>
</reference>
<organism evidence="1">
    <name type="scientific">Ophidiomyces ophidiicola</name>
    <dbReference type="NCBI Taxonomy" id="1387563"/>
    <lineage>
        <taxon>Eukaryota</taxon>
        <taxon>Fungi</taxon>
        <taxon>Dikarya</taxon>
        <taxon>Ascomycota</taxon>
        <taxon>Pezizomycotina</taxon>
        <taxon>Eurotiomycetes</taxon>
        <taxon>Eurotiomycetidae</taxon>
        <taxon>Onygenales</taxon>
        <taxon>Onygenaceae</taxon>
        <taxon>Ophidiomyces</taxon>
    </lineage>
</organism>
<evidence type="ECO:0000313" key="1">
    <source>
        <dbReference type="EMBL" id="KAI2383071.1"/>
    </source>
</evidence>
<name>A0ACB8UQE6_9EURO</name>